<comment type="caution">
    <text evidence="2">The sequence shown here is derived from an EMBL/GenBank/DDBJ whole genome shotgun (WGS) entry which is preliminary data.</text>
</comment>
<organism evidence="2 3">
    <name type="scientific">Denitrificimonas halotolerans</name>
    <dbReference type="NCBI Taxonomy" id="3098930"/>
    <lineage>
        <taxon>Bacteria</taxon>
        <taxon>Pseudomonadati</taxon>
        <taxon>Pseudomonadota</taxon>
        <taxon>Gammaproteobacteria</taxon>
        <taxon>Pseudomonadales</taxon>
        <taxon>Pseudomonadaceae</taxon>
        <taxon>Denitrificimonas</taxon>
    </lineage>
</organism>
<dbReference type="EMBL" id="JAXIVU010000002">
    <property type="protein sequence ID" value="MDY7218472.1"/>
    <property type="molecule type" value="Genomic_DNA"/>
</dbReference>
<evidence type="ECO:0000313" key="3">
    <source>
        <dbReference type="Proteomes" id="UP001294570"/>
    </source>
</evidence>
<dbReference type="SUPFAM" id="SSF52206">
    <property type="entry name" value="Hypothetical protein MTH538"/>
    <property type="match status" value="1"/>
</dbReference>
<dbReference type="Pfam" id="PF08937">
    <property type="entry name" value="ThsB_TIR"/>
    <property type="match status" value="1"/>
</dbReference>
<dbReference type="InterPro" id="IPR015032">
    <property type="entry name" value="ThsB__TIR-like_domain"/>
</dbReference>
<reference evidence="2 3" key="1">
    <citation type="submission" date="2023-12" db="EMBL/GenBank/DDBJ databases">
        <title>Denitrificimonas halotolerans sp. nov.,a novel species isolated from landfill leachate.</title>
        <authorList>
            <person name="Wang S."/>
        </authorList>
    </citation>
    <scope>NUCLEOTIDE SEQUENCE [LARGE SCALE GENOMIC DNA]</scope>
    <source>
        <strain evidence="2 3">JX-1</strain>
    </source>
</reference>
<gene>
    <name evidence="2" type="ORF">TOI97_02590</name>
</gene>
<dbReference type="Gene3D" id="3.40.50.11200">
    <property type="match status" value="1"/>
</dbReference>
<keyword evidence="3" id="KW-1185">Reference proteome</keyword>
<dbReference type="Proteomes" id="UP001294570">
    <property type="component" value="Unassembled WGS sequence"/>
</dbReference>
<evidence type="ECO:0000313" key="2">
    <source>
        <dbReference type="EMBL" id="MDY7218472.1"/>
    </source>
</evidence>
<accession>A0ABU5GPI8</accession>
<proteinExistence type="predicted"/>
<dbReference type="RefSeq" id="WP_163127622.1">
    <property type="nucleotide sequence ID" value="NZ_JAXIVU010000002.1"/>
</dbReference>
<sequence length="130" mass="14664">MPNVVFFSFKEQDRGVVLTIKGRAVNPRYSALNFRVQDLLKRWQTENESVIKQAISKSITGTSRTIVFVGADTWKSYWVPHEVQMTLDRGKPVYAIRLNGVQGSIPSCLTKNGIKVHPWSEANLQALATM</sequence>
<feature type="domain" description="Thoeris protein ThsB TIR-like" evidence="1">
    <location>
        <begin position="6"/>
        <end position="101"/>
    </location>
</feature>
<protein>
    <submittedName>
        <fullName evidence="2">TIR domain-containing protein</fullName>
    </submittedName>
</protein>
<evidence type="ECO:0000259" key="1">
    <source>
        <dbReference type="Pfam" id="PF08937"/>
    </source>
</evidence>
<name>A0ABU5GPI8_9GAMM</name>
<dbReference type="InterPro" id="IPR036490">
    <property type="entry name" value="ThsB_TIR-like_sf"/>
</dbReference>